<organism evidence="1 2">
    <name type="scientific">Azospirillum brasilense</name>
    <dbReference type="NCBI Taxonomy" id="192"/>
    <lineage>
        <taxon>Bacteria</taxon>
        <taxon>Pseudomonadati</taxon>
        <taxon>Pseudomonadota</taxon>
        <taxon>Alphaproteobacteria</taxon>
        <taxon>Rhodospirillales</taxon>
        <taxon>Azospirillaceae</taxon>
        <taxon>Azospirillum</taxon>
    </lineage>
</organism>
<dbReference type="InterPro" id="IPR029063">
    <property type="entry name" value="SAM-dependent_MTases_sf"/>
</dbReference>
<dbReference type="Pfam" id="PF13489">
    <property type="entry name" value="Methyltransf_23"/>
    <property type="match status" value="1"/>
</dbReference>
<accession>A0A560AKZ9</accession>
<protein>
    <submittedName>
        <fullName evidence="1">Methyltransferase family protein</fullName>
    </submittedName>
</protein>
<dbReference type="GO" id="GO:0008168">
    <property type="term" value="F:methyltransferase activity"/>
    <property type="evidence" value="ECO:0007669"/>
    <property type="project" value="UniProtKB-KW"/>
</dbReference>
<name>A0A560AKZ9_AZOBR</name>
<dbReference type="SUPFAM" id="SSF53335">
    <property type="entry name" value="S-adenosyl-L-methionine-dependent methyltransferases"/>
    <property type="match status" value="1"/>
</dbReference>
<evidence type="ECO:0000313" key="2">
    <source>
        <dbReference type="Proteomes" id="UP000316083"/>
    </source>
</evidence>
<dbReference type="Proteomes" id="UP000316083">
    <property type="component" value="Unassembled WGS sequence"/>
</dbReference>
<sequence>MTTDSPLCCHVCAAAGIAEVGSFASLARTTSDCRPWPSGGRLGVCPACGTVQTGVDAAWRTEMAEIYGSYAMFHQRGGADHAIRDSQNNTLRSRSGTLLQRFIAWAQPPDWGSLLDIGCGTGPLLQSAAHLRPGWTLAGAEQDDRVRDRILGIPGVALFHAGPLSALDARFDVVSMVHVLEHVADPAGFLRQAASLLAPGGRLLVQVPSLAENPFDLTIADHCSHFTADTLTRVVRSAGLKILHVDRWIPKELSVVAGLPERAAGDPPAMPETGSTAEPTVDLATVERMVAWLHAMGETVEHLAAAGPLGLLGTSVAATWLASQAEDRVSFFMDEDPVMQGTRFLGRPVLAMERVPSSATLFCPMPSAQAHAIRERLVRMKAAFRIEIPPPLPRSVL</sequence>
<dbReference type="PANTHER" id="PTHR43861">
    <property type="entry name" value="TRANS-ACONITATE 2-METHYLTRANSFERASE-RELATED"/>
    <property type="match status" value="1"/>
</dbReference>
<keyword evidence="1" id="KW-0808">Transferase</keyword>
<gene>
    <name evidence="1" type="ORF">FBZ82_11828</name>
</gene>
<dbReference type="EMBL" id="VITF01000018">
    <property type="protein sequence ID" value="TWA61027.1"/>
    <property type="molecule type" value="Genomic_DNA"/>
</dbReference>
<keyword evidence="1" id="KW-0489">Methyltransferase</keyword>
<dbReference type="AlphaFoldDB" id="A0A560AKZ9"/>
<comment type="caution">
    <text evidence="1">The sequence shown here is derived from an EMBL/GenBank/DDBJ whole genome shotgun (WGS) entry which is preliminary data.</text>
</comment>
<dbReference type="CDD" id="cd02440">
    <property type="entry name" value="AdoMet_MTases"/>
    <property type="match status" value="1"/>
</dbReference>
<proteinExistence type="predicted"/>
<dbReference type="GO" id="GO:0032259">
    <property type="term" value="P:methylation"/>
    <property type="evidence" value="ECO:0007669"/>
    <property type="project" value="UniProtKB-KW"/>
</dbReference>
<evidence type="ECO:0000313" key="1">
    <source>
        <dbReference type="EMBL" id="TWA61027.1"/>
    </source>
</evidence>
<reference evidence="1 2" key="1">
    <citation type="submission" date="2019-06" db="EMBL/GenBank/DDBJ databases">
        <title>Genomic Encyclopedia of Type Strains, Phase IV (KMG-V): Genome sequencing to study the core and pangenomes of soil and plant-associated prokaryotes.</title>
        <authorList>
            <person name="Whitman W."/>
        </authorList>
    </citation>
    <scope>NUCLEOTIDE SEQUENCE [LARGE SCALE GENOMIC DNA]</scope>
    <source>
        <strain evidence="1 2">BR 11796</strain>
    </source>
</reference>
<dbReference type="Gene3D" id="3.40.50.150">
    <property type="entry name" value="Vaccinia Virus protein VP39"/>
    <property type="match status" value="1"/>
</dbReference>